<organism evidence="5 6">
    <name type="scientific">Glaciecola nitratireducens (strain JCM 12485 / KCTC 12276 / FR1064)</name>
    <dbReference type="NCBI Taxonomy" id="1085623"/>
    <lineage>
        <taxon>Bacteria</taxon>
        <taxon>Pseudomonadati</taxon>
        <taxon>Pseudomonadota</taxon>
        <taxon>Gammaproteobacteria</taxon>
        <taxon>Alteromonadales</taxon>
        <taxon>Alteromonadaceae</taxon>
        <taxon>Brumicola</taxon>
    </lineage>
</organism>
<evidence type="ECO:0000313" key="6">
    <source>
        <dbReference type="Proteomes" id="UP000009282"/>
    </source>
</evidence>
<gene>
    <name evidence="5" type="ordered locus">GNIT_2685</name>
</gene>
<dbReference type="Proteomes" id="UP000009282">
    <property type="component" value="Chromosome"/>
</dbReference>
<dbReference type="GO" id="GO:0015562">
    <property type="term" value="F:efflux transmembrane transporter activity"/>
    <property type="evidence" value="ECO:0007669"/>
    <property type="project" value="TreeGrafter"/>
</dbReference>
<feature type="signal peptide" evidence="3">
    <location>
        <begin position="1"/>
        <end position="21"/>
    </location>
</feature>
<dbReference type="GO" id="GO:1990281">
    <property type="term" value="C:efflux pump complex"/>
    <property type="evidence" value="ECO:0007669"/>
    <property type="project" value="TreeGrafter"/>
</dbReference>
<feature type="domain" description="CzcB-like barrel-sandwich hybrid" evidence="4">
    <location>
        <begin position="68"/>
        <end position="205"/>
    </location>
</feature>
<dbReference type="InterPro" id="IPR058647">
    <property type="entry name" value="BSH_CzcB-like"/>
</dbReference>
<dbReference type="InterPro" id="IPR006143">
    <property type="entry name" value="RND_pump_MFP"/>
</dbReference>
<evidence type="ECO:0000259" key="4">
    <source>
        <dbReference type="Pfam" id="PF25973"/>
    </source>
</evidence>
<protein>
    <submittedName>
        <fullName evidence="5">RND family efflux transporter MFP subunit</fullName>
    </submittedName>
</protein>
<sequence length="411" mass="44289">MRFTQTAVLLVISLFILSACSGSDEDMLQSDATKSGPPKKVWTTKLVPASDGVKRHLTGTIQAADAVSISFEVTGVVSKMHVDLGQSFEKGDVLAELDKTLYKMAVQQNKSTLGEASAALLDIKQTFERNQTLREQGLVSQAALDGALASFEIAKQRVEVAESSLNIAKENLSDTTLVAPYSGRVSERFVEPSQQVSPGASVLSIQGNALLEVNAAIPEGLIGKVALFDQVNVVLPSLSATKSYAATLTEIGAQASIANAFPITITFNDNHTGFYPGMSAEIILSISGLFDSAEYFEVPFSAFTTDKVGPYLYFVATQQTSSTSSQTDNPETANKDTPISNNSINQNQNTIAEKHYIEIVELKPETAIIKFKQQPNINQFSDAKIVKTGVDFIRPNQAISVVETSTQIYNQ</sequence>
<reference evidence="5 6" key="1">
    <citation type="journal article" date="2011" name="J. Bacteriol.">
        <title>Complete genome sequence of seawater bacterium Glaciecola nitratireducens FR1064T.</title>
        <authorList>
            <person name="Bian F."/>
            <person name="Qin Q.L."/>
            <person name="Xie B.B."/>
            <person name="Shu Y.L."/>
            <person name="Zhang X.Y."/>
            <person name="Yu Y."/>
            <person name="Chen B."/>
            <person name="Chen X.L."/>
            <person name="Zhou B.C."/>
            <person name="Zhang Y.Z."/>
        </authorList>
    </citation>
    <scope>NUCLEOTIDE SEQUENCE [LARGE SCALE GENOMIC DNA]</scope>
    <source>
        <strain evidence="6">JCM 12485 / KCTC 12276 / FR1064</strain>
    </source>
</reference>
<dbReference type="Gene3D" id="1.10.287.470">
    <property type="entry name" value="Helix hairpin bin"/>
    <property type="match status" value="1"/>
</dbReference>
<dbReference type="PANTHER" id="PTHR30469">
    <property type="entry name" value="MULTIDRUG RESISTANCE PROTEIN MDTA"/>
    <property type="match status" value="1"/>
</dbReference>
<dbReference type="Pfam" id="PF25973">
    <property type="entry name" value="BSH_CzcB"/>
    <property type="match status" value="1"/>
</dbReference>
<feature type="compositionally biased region" description="Polar residues" evidence="2">
    <location>
        <begin position="328"/>
        <end position="338"/>
    </location>
</feature>
<dbReference type="NCBIfam" id="TIGR01730">
    <property type="entry name" value="RND_mfp"/>
    <property type="match status" value="1"/>
</dbReference>
<name>G4QMD0_GLANF</name>
<evidence type="ECO:0000313" key="5">
    <source>
        <dbReference type="EMBL" id="AEP30782.1"/>
    </source>
</evidence>
<dbReference type="PANTHER" id="PTHR30469:SF20">
    <property type="entry name" value="EFFLUX RND TRANSPORTER PERIPLASMIC ADAPTOR SUBUNIT"/>
    <property type="match status" value="1"/>
</dbReference>
<dbReference type="Gene3D" id="2.40.50.100">
    <property type="match status" value="1"/>
</dbReference>
<evidence type="ECO:0000256" key="2">
    <source>
        <dbReference type="SAM" id="MobiDB-lite"/>
    </source>
</evidence>
<comment type="similarity">
    <text evidence="1">Belongs to the membrane fusion protein (MFP) (TC 8.A.1) family.</text>
</comment>
<dbReference type="HOGENOM" id="CLU_018816_1_0_6"/>
<dbReference type="RefSeq" id="WP_014109655.1">
    <property type="nucleotide sequence ID" value="NC_016041.1"/>
</dbReference>
<keyword evidence="3" id="KW-0732">Signal</keyword>
<dbReference type="PROSITE" id="PS51257">
    <property type="entry name" value="PROKAR_LIPOPROTEIN"/>
    <property type="match status" value="1"/>
</dbReference>
<feature type="region of interest" description="Disordered" evidence="2">
    <location>
        <begin position="322"/>
        <end position="346"/>
    </location>
</feature>
<accession>G4QMD0</accession>
<dbReference type="SUPFAM" id="SSF111369">
    <property type="entry name" value="HlyD-like secretion proteins"/>
    <property type="match status" value="1"/>
</dbReference>
<dbReference type="Gene3D" id="2.40.30.170">
    <property type="match status" value="1"/>
</dbReference>
<proteinExistence type="inferred from homology"/>
<dbReference type="EMBL" id="CP003060">
    <property type="protein sequence ID" value="AEP30782.1"/>
    <property type="molecule type" value="Genomic_DNA"/>
</dbReference>
<dbReference type="KEGG" id="gni:GNIT_2685"/>
<keyword evidence="6" id="KW-1185">Reference proteome</keyword>
<dbReference type="eggNOG" id="COG0845">
    <property type="taxonomic scope" value="Bacteria"/>
</dbReference>
<dbReference type="STRING" id="1085623.GNIT_2685"/>
<feature type="chain" id="PRO_5003467944" evidence="3">
    <location>
        <begin position="22"/>
        <end position="411"/>
    </location>
</feature>
<dbReference type="AlphaFoldDB" id="G4QMD0"/>
<evidence type="ECO:0000256" key="1">
    <source>
        <dbReference type="ARBA" id="ARBA00009477"/>
    </source>
</evidence>
<evidence type="ECO:0000256" key="3">
    <source>
        <dbReference type="SAM" id="SignalP"/>
    </source>
</evidence>
<dbReference type="OrthoDB" id="2110899at2"/>